<sequence length="209" mass="24535">MKQQMHGNYIQELFALSKEIVKLYDSVIPKLDDKVRDLEPGRNFIMVDYSTFLTFSSIFVHCGNIRKLLIPSKRAKGEAKYIYDYRVRRTENLKQIISLSDLEEITNSKIRNTIEHYDEKLDKISLGVENKKLKKHYDAVISNTILSSKSVIEGRVLYLKTYFIDTAIYKNLDFESNIKSVYKEAQYINNELIKHYPLDYLESAMLTKL</sequence>
<evidence type="ECO:0000313" key="1">
    <source>
        <dbReference type="EMBL" id="TDL96675.1"/>
    </source>
</evidence>
<reference evidence="1 2" key="1">
    <citation type="submission" date="2019-01" db="EMBL/GenBank/DDBJ databases">
        <title>Draft genome sequences of the type strains of six Macrococcus species.</title>
        <authorList>
            <person name="Mazhar S."/>
            <person name="Altermann E."/>
            <person name="Hill C."/>
            <person name="Mcauliffe O."/>
        </authorList>
    </citation>
    <scope>NUCLEOTIDE SEQUENCE [LARGE SCALE GENOMIC DNA]</scope>
    <source>
        <strain evidence="1 2">CCM4811</strain>
    </source>
</reference>
<dbReference type="Proteomes" id="UP000295310">
    <property type="component" value="Unassembled WGS sequence"/>
</dbReference>
<dbReference type="OrthoDB" id="1359545at2"/>
<gene>
    <name evidence="1" type="ORF">ERX27_07415</name>
</gene>
<dbReference type="AlphaFoldDB" id="A0A4V3BDA4"/>
<dbReference type="EMBL" id="SCWA01000012">
    <property type="protein sequence ID" value="TDL96675.1"/>
    <property type="molecule type" value="Genomic_DNA"/>
</dbReference>
<name>A0A4V3BDA4_9STAP</name>
<dbReference type="RefSeq" id="WP_133432203.1">
    <property type="nucleotide sequence ID" value="NZ_SCWA01000012.1"/>
</dbReference>
<keyword evidence="2" id="KW-1185">Reference proteome</keyword>
<proteinExistence type="predicted"/>
<protein>
    <recommendedName>
        <fullName evidence="3">HEPN AbiU2-like domain-containing protein</fullName>
    </recommendedName>
</protein>
<evidence type="ECO:0000313" key="2">
    <source>
        <dbReference type="Proteomes" id="UP000295310"/>
    </source>
</evidence>
<organism evidence="1 2">
    <name type="scientific">Macrococcus brunensis</name>
    <dbReference type="NCBI Taxonomy" id="198483"/>
    <lineage>
        <taxon>Bacteria</taxon>
        <taxon>Bacillati</taxon>
        <taxon>Bacillota</taxon>
        <taxon>Bacilli</taxon>
        <taxon>Bacillales</taxon>
        <taxon>Staphylococcaceae</taxon>
        <taxon>Macrococcus</taxon>
    </lineage>
</organism>
<comment type="caution">
    <text evidence="1">The sequence shown here is derived from an EMBL/GenBank/DDBJ whole genome shotgun (WGS) entry which is preliminary data.</text>
</comment>
<evidence type="ECO:0008006" key="3">
    <source>
        <dbReference type="Google" id="ProtNLM"/>
    </source>
</evidence>
<accession>A0A4V3BDA4</accession>